<gene>
    <name evidence="1" type="ORF">FHX73_111014</name>
</gene>
<dbReference type="OrthoDB" id="3872201at2"/>
<comment type="caution">
    <text evidence="1">The sequence shown here is derived from an EMBL/GenBank/DDBJ whole genome shotgun (WGS) entry which is preliminary data.</text>
</comment>
<dbReference type="EMBL" id="VIWT01000001">
    <property type="protein sequence ID" value="TWF97234.1"/>
    <property type="molecule type" value="Genomic_DNA"/>
</dbReference>
<dbReference type="AlphaFoldDB" id="A0A561UCX6"/>
<protein>
    <submittedName>
        <fullName evidence="1">Uncharacterized protein</fullName>
    </submittedName>
</protein>
<dbReference type="SUPFAM" id="SSF140453">
    <property type="entry name" value="EsxAB dimer-like"/>
    <property type="match status" value="1"/>
</dbReference>
<name>A0A561UCX6_9ACTN</name>
<proteinExistence type="predicted"/>
<evidence type="ECO:0000313" key="2">
    <source>
        <dbReference type="Proteomes" id="UP000317940"/>
    </source>
</evidence>
<organism evidence="1 2">
    <name type="scientific">Kitasatospora viridis</name>
    <dbReference type="NCBI Taxonomy" id="281105"/>
    <lineage>
        <taxon>Bacteria</taxon>
        <taxon>Bacillati</taxon>
        <taxon>Actinomycetota</taxon>
        <taxon>Actinomycetes</taxon>
        <taxon>Kitasatosporales</taxon>
        <taxon>Streptomycetaceae</taxon>
        <taxon>Kitasatospora</taxon>
    </lineage>
</organism>
<accession>A0A561UCX6</accession>
<sequence length="113" mass="11959">MSSPNVLSAEDQAFITALNGLESQISAMITSGQTVERINEEIAAGYVSGASTAFQGRVNDWVERYKNVMQAFQKLQDATQGASTVLNKAEEDAHVMGGNWGASDGVFSALSPS</sequence>
<evidence type="ECO:0000313" key="1">
    <source>
        <dbReference type="EMBL" id="TWF97234.1"/>
    </source>
</evidence>
<dbReference type="RefSeq" id="WP_145903595.1">
    <property type="nucleotide sequence ID" value="NZ_BAAAMZ010000037.1"/>
</dbReference>
<keyword evidence="2" id="KW-1185">Reference proteome</keyword>
<dbReference type="InterPro" id="IPR036689">
    <property type="entry name" value="ESAT-6-like_sf"/>
</dbReference>
<reference evidence="1 2" key="1">
    <citation type="submission" date="2019-06" db="EMBL/GenBank/DDBJ databases">
        <title>Sequencing the genomes of 1000 actinobacteria strains.</title>
        <authorList>
            <person name="Klenk H.-P."/>
        </authorList>
    </citation>
    <scope>NUCLEOTIDE SEQUENCE [LARGE SCALE GENOMIC DNA]</scope>
    <source>
        <strain evidence="1 2">DSM 44826</strain>
    </source>
</reference>
<dbReference type="Proteomes" id="UP000317940">
    <property type="component" value="Unassembled WGS sequence"/>
</dbReference>